<evidence type="ECO:0008006" key="5">
    <source>
        <dbReference type="Google" id="ProtNLM"/>
    </source>
</evidence>
<dbReference type="Proteomes" id="UP000663882">
    <property type="component" value="Unassembled WGS sequence"/>
</dbReference>
<dbReference type="GO" id="GO:0003676">
    <property type="term" value="F:nucleic acid binding"/>
    <property type="evidence" value="ECO:0007669"/>
    <property type="project" value="InterPro"/>
</dbReference>
<evidence type="ECO:0000313" key="4">
    <source>
        <dbReference type="Proteomes" id="UP000663823"/>
    </source>
</evidence>
<dbReference type="EMBL" id="CAJOAX010001461">
    <property type="protein sequence ID" value="CAF3717454.1"/>
    <property type="molecule type" value="Genomic_DNA"/>
</dbReference>
<gene>
    <name evidence="3" type="ORF">OTI717_LOCUS13603</name>
    <name evidence="1" type="ORF">RFH988_LOCUS9384</name>
    <name evidence="2" type="ORF">SEV965_LOCUS14594</name>
</gene>
<proteinExistence type="predicted"/>
<evidence type="ECO:0000313" key="2">
    <source>
        <dbReference type="EMBL" id="CAF1075832.1"/>
    </source>
</evidence>
<accession>A0A818VY73</accession>
<dbReference type="OrthoDB" id="9981685at2759"/>
<dbReference type="Proteomes" id="UP000663889">
    <property type="component" value="Unassembled WGS sequence"/>
</dbReference>
<dbReference type="PANTHER" id="PTHR46068:SF1">
    <property type="entry name" value="TRANSPOSASE IS30-LIKE HTH DOMAIN-CONTAINING PROTEIN"/>
    <property type="match status" value="1"/>
</dbReference>
<dbReference type="Gene3D" id="3.30.420.10">
    <property type="entry name" value="Ribonuclease H-like superfamily/Ribonuclease H"/>
    <property type="match status" value="1"/>
</dbReference>
<reference evidence="3" key="1">
    <citation type="submission" date="2021-02" db="EMBL/GenBank/DDBJ databases">
        <authorList>
            <person name="Nowell W R."/>
        </authorList>
    </citation>
    <scope>NUCLEOTIDE SEQUENCE</scope>
</reference>
<comment type="caution">
    <text evidence="3">The sequence shown here is derived from an EMBL/GenBank/DDBJ whole genome shotgun (WGS) entry which is preliminary data.</text>
</comment>
<dbReference type="InterPro" id="IPR036397">
    <property type="entry name" value="RNaseH_sf"/>
</dbReference>
<dbReference type="Proteomes" id="UP000663823">
    <property type="component" value="Unassembled WGS sequence"/>
</dbReference>
<dbReference type="AlphaFoldDB" id="A0A818VY73"/>
<evidence type="ECO:0000313" key="3">
    <source>
        <dbReference type="EMBL" id="CAF3717454.1"/>
    </source>
</evidence>
<dbReference type="PANTHER" id="PTHR46068">
    <property type="entry name" value="PROTEIN CBG27172"/>
    <property type="match status" value="1"/>
</dbReference>
<protein>
    <recommendedName>
        <fullName evidence="5">Transposase</fullName>
    </recommendedName>
</protein>
<dbReference type="EMBL" id="CAJNOO010000333">
    <property type="protein sequence ID" value="CAF0909014.1"/>
    <property type="molecule type" value="Genomic_DNA"/>
</dbReference>
<name>A0A818VY73_9BILA</name>
<evidence type="ECO:0000313" key="1">
    <source>
        <dbReference type="EMBL" id="CAF0909014.1"/>
    </source>
</evidence>
<dbReference type="EMBL" id="CAJNOU010000733">
    <property type="protein sequence ID" value="CAF1075832.1"/>
    <property type="molecule type" value="Genomic_DNA"/>
</dbReference>
<organism evidence="3 4">
    <name type="scientific">Rotaria sordida</name>
    <dbReference type="NCBI Taxonomy" id="392033"/>
    <lineage>
        <taxon>Eukaryota</taxon>
        <taxon>Metazoa</taxon>
        <taxon>Spiralia</taxon>
        <taxon>Gnathifera</taxon>
        <taxon>Rotifera</taxon>
        <taxon>Eurotatoria</taxon>
        <taxon>Bdelloidea</taxon>
        <taxon>Philodinida</taxon>
        <taxon>Philodinidae</taxon>
        <taxon>Rotaria</taxon>
    </lineage>
</organism>
<sequence>MKSKDLQKVVLSKYENDDSPTVIFRHLNGAIGLRTIERWCKLIRETGSINLSSPTGCPRIARAKGMIKKVKNRLKCKRRVSSRKLANEFDISESSVRRILKEDLGLRPYKKRIEPLLTNTHKAKRIMFANWIRHNFRKEETMRILFSDEKMFDLDGMYNSQNDIIWAVNRAEADDKGGIKQKQKFPQKVMVWLGVCSKGVTPLVIFDEETVNHERYIEKVLPVAKKYGNKVFGNNWTYQQDNAKPHIHHLTQQWCKCKKNFPNFIDKDHWPPNSPDLNPLDYCIWDELMQQMNWGKVQSKKTLIDELKRAVKKIRSEVVLESCASWTNRLYHLSKNNGNYLH</sequence>